<dbReference type="Proteomes" id="UP001188597">
    <property type="component" value="Unassembled WGS sequence"/>
</dbReference>
<dbReference type="FunFam" id="3.40.50.410:FF:000043">
    <property type="entry name" value="Protein transport protein SEC23"/>
    <property type="match status" value="1"/>
</dbReference>
<dbReference type="SUPFAM" id="SSF82919">
    <property type="entry name" value="Zn-finger domain of Sec23/24"/>
    <property type="match status" value="1"/>
</dbReference>
<gene>
    <name evidence="20" type="ORF">RJ639_011994</name>
</gene>
<evidence type="ECO:0000313" key="21">
    <source>
        <dbReference type="Proteomes" id="UP001188597"/>
    </source>
</evidence>
<dbReference type="InterPro" id="IPR007123">
    <property type="entry name" value="Gelsolin-like_dom"/>
</dbReference>
<dbReference type="PANTHER" id="PTHR11141">
    <property type="entry name" value="PROTEIN TRANSPORT PROTEIN SEC23"/>
    <property type="match status" value="1"/>
</dbReference>
<evidence type="ECO:0000256" key="14">
    <source>
        <dbReference type="RuleBase" id="RU365030"/>
    </source>
</evidence>
<dbReference type="GO" id="GO:0005096">
    <property type="term" value="F:GTPase activator activity"/>
    <property type="evidence" value="ECO:0007669"/>
    <property type="project" value="TreeGrafter"/>
</dbReference>
<dbReference type="InterPro" id="IPR037364">
    <property type="entry name" value="Sec23"/>
</dbReference>
<dbReference type="Gene3D" id="2.60.40.1670">
    <property type="entry name" value="beta-sandwich domain of Sec23/24"/>
    <property type="match status" value="1"/>
</dbReference>
<comment type="similarity">
    <text evidence="2 14">Belongs to the SEC23/SEC24 family. SEC23 subfamily.</text>
</comment>
<dbReference type="GO" id="GO:0008270">
    <property type="term" value="F:zinc ion binding"/>
    <property type="evidence" value="ECO:0007669"/>
    <property type="project" value="InterPro"/>
</dbReference>
<dbReference type="Gene3D" id="3.40.50.410">
    <property type="entry name" value="von Willebrand factor, type A domain"/>
    <property type="match status" value="1"/>
</dbReference>
<dbReference type="GO" id="GO:0070971">
    <property type="term" value="C:endoplasmic reticulum exit site"/>
    <property type="evidence" value="ECO:0007669"/>
    <property type="project" value="TreeGrafter"/>
</dbReference>
<dbReference type="SUPFAM" id="SSF81811">
    <property type="entry name" value="Helical domain of Sec23/24"/>
    <property type="match status" value="1"/>
</dbReference>
<dbReference type="SUPFAM" id="SSF81995">
    <property type="entry name" value="beta-sandwich domain of Sec23/24"/>
    <property type="match status" value="1"/>
</dbReference>
<keyword evidence="10" id="KW-0333">Golgi apparatus</keyword>
<evidence type="ECO:0000256" key="12">
    <source>
        <dbReference type="ARBA" id="ARBA00023329"/>
    </source>
</evidence>
<dbReference type="GO" id="GO:0006886">
    <property type="term" value="P:intracellular protein transport"/>
    <property type="evidence" value="ECO:0007669"/>
    <property type="project" value="InterPro"/>
</dbReference>
<dbReference type="Gene3D" id="2.30.30.380">
    <property type="entry name" value="Zn-finger domain of Sec23/24"/>
    <property type="match status" value="1"/>
</dbReference>
<comment type="subcellular location">
    <subcellularLocation>
        <location evidence="14">Cytoplasmic vesicle</location>
        <location evidence="14">COPII-coated vesicle membrane</location>
        <topology evidence="14">Peripheral membrane protein</topology>
        <orientation evidence="14">Cytoplasmic side</orientation>
    </subcellularLocation>
    <subcellularLocation>
        <location evidence="14">Endoplasmic reticulum membrane</location>
        <topology evidence="14">Peripheral membrane protein</topology>
        <orientation evidence="14">Cytoplasmic side</orientation>
    </subcellularLocation>
    <subcellularLocation>
        <location evidence="1">Golgi apparatus membrane</location>
        <topology evidence="1">Peripheral membrane protein</topology>
        <orientation evidence="1">Cytoplasmic side</orientation>
    </subcellularLocation>
</comment>
<evidence type="ECO:0000256" key="5">
    <source>
        <dbReference type="ARBA" id="ARBA00022723"/>
    </source>
</evidence>
<name>A0AA88VP62_9ASTE</name>
<keyword evidence="5 14" id="KW-0479">Metal-binding</keyword>
<proteinExistence type="inferred from homology"/>
<feature type="domain" description="Sec23/Sec24 trunk" evidence="17">
    <location>
        <begin position="165"/>
        <end position="421"/>
    </location>
</feature>
<dbReference type="InterPro" id="IPR036175">
    <property type="entry name" value="Sec23/24_helical_dom_sf"/>
</dbReference>
<keyword evidence="11 14" id="KW-0472">Membrane</keyword>
<accession>A0AA88VP62</accession>
<keyword evidence="6 14" id="KW-0256">Endoplasmic reticulum</keyword>
<dbReference type="FunFam" id="3.40.20.10:FF:000041">
    <property type="entry name" value="Protein transport protein SEC23"/>
    <property type="match status" value="1"/>
</dbReference>
<dbReference type="Pfam" id="PF04815">
    <property type="entry name" value="Sec23_helical"/>
    <property type="match status" value="1"/>
</dbReference>
<evidence type="ECO:0000256" key="10">
    <source>
        <dbReference type="ARBA" id="ARBA00023034"/>
    </source>
</evidence>
<dbReference type="FunFam" id="2.30.30.380:FF:000001">
    <property type="entry name" value="Protein transport protein SEC23"/>
    <property type="match status" value="1"/>
</dbReference>
<dbReference type="InterPro" id="IPR006896">
    <property type="entry name" value="Sec23/24_trunk_dom"/>
</dbReference>
<evidence type="ECO:0000256" key="8">
    <source>
        <dbReference type="ARBA" id="ARBA00022892"/>
    </source>
</evidence>
<evidence type="ECO:0000256" key="13">
    <source>
        <dbReference type="ARBA" id="ARBA00025471"/>
    </source>
</evidence>
<evidence type="ECO:0000256" key="6">
    <source>
        <dbReference type="ARBA" id="ARBA00022824"/>
    </source>
</evidence>
<dbReference type="Pfam" id="PF04811">
    <property type="entry name" value="Sec23_trunk"/>
    <property type="match status" value="1"/>
</dbReference>
<dbReference type="GO" id="GO:0000139">
    <property type="term" value="C:Golgi membrane"/>
    <property type="evidence" value="ECO:0007669"/>
    <property type="project" value="UniProtKB-SubCell"/>
</dbReference>
<evidence type="ECO:0000256" key="7">
    <source>
        <dbReference type="ARBA" id="ARBA00022833"/>
    </source>
</evidence>
<dbReference type="Gene3D" id="1.20.120.730">
    <property type="entry name" value="Sec23/Sec24 helical domain"/>
    <property type="match status" value="1"/>
</dbReference>
<dbReference type="Pfam" id="PF04810">
    <property type="entry name" value="zf-Sec23_Sec24"/>
    <property type="match status" value="1"/>
</dbReference>
<keyword evidence="21" id="KW-1185">Reference proteome</keyword>
<dbReference type="SUPFAM" id="SSF53300">
    <property type="entry name" value="vWA-like"/>
    <property type="match status" value="1"/>
</dbReference>
<keyword evidence="4 14" id="KW-0813">Transport</keyword>
<evidence type="ECO:0000256" key="9">
    <source>
        <dbReference type="ARBA" id="ARBA00022927"/>
    </source>
</evidence>
<evidence type="ECO:0000259" key="17">
    <source>
        <dbReference type="Pfam" id="PF04811"/>
    </source>
</evidence>
<evidence type="ECO:0000313" key="20">
    <source>
        <dbReference type="EMBL" id="KAK3010774.1"/>
    </source>
</evidence>
<comment type="caution">
    <text evidence="20">The sequence shown here is derived from an EMBL/GenBank/DDBJ whole genome shotgun (WGS) entry which is preliminary data.</text>
</comment>
<comment type="function">
    <text evidence="13 14">Component of the coat protein complex II (COPII) which promotes the formation of transport vesicles from the endoplasmic reticulum (ER). The coat has two main functions, the physical deformation of the endoplasmic reticulum membrane into vesicles and the selection of cargo molecules.</text>
</comment>
<evidence type="ECO:0000256" key="11">
    <source>
        <dbReference type="ARBA" id="ARBA00023136"/>
    </source>
</evidence>
<dbReference type="AlphaFoldDB" id="A0AA88VP62"/>
<dbReference type="FunFam" id="2.60.40.1670:FF:000010">
    <property type="entry name" value="Protein transport protein SEC23"/>
    <property type="match status" value="1"/>
</dbReference>
<protein>
    <recommendedName>
        <fullName evidence="3 14">Protein transport protein SEC23</fullName>
    </recommendedName>
</protein>
<feature type="domain" description="Gelsolin-like" evidence="15">
    <location>
        <begin position="659"/>
        <end position="745"/>
    </location>
</feature>
<dbReference type="InterPro" id="IPR036465">
    <property type="entry name" value="vWFA_dom_sf"/>
</dbReference>
<evidence type="ECO:0000256" key="3">
    <source>
        <dbReference type="ARBA" id="ARBA00021212"/>
    </source>
</evidence>
<evidence type="ECO:0000259" key="18">
    <source>
        <dbReference type="Pfam" id="PF04815"/>
    </source>
</evidence>
<dbReference type="InterPro" id="IPR029006">
    <property type="entry name" value="ADF-H/Gelsolin-like_dom_sf"/>
</dbReference>
<evidence type="ECO:0000256" key="1">
    <source>
        <dbReference type="ARBA" id="ARBA00004255"/>
    </source>
</evidence>
<feature type="domain" description="Sec23/Sec24 helical" evidence="18">
    <location>
        <begin position="545"/>
        <end position="641"/>
    </location>
</feature>
<dbReference type="Pfam" id="PF00626">
    <property type="entry name" value="Gelsolin"/>
    <property type="match status" value="1"/>
</dbReference>
<organism evidence="20 21">
    <name type="scientific">Escallonia herrerae</name>
    <dbReference type="NCBI Taxonomy" id="1293975"/>
    <lineage>
        <taxon>Eukaryota</taxon>
        <taxon>Viridiplantae</taxon>
        <taxon>Streptophyta</taxon>
        <taxon>Embryophyta</taxon>
        <taxon>Tracheophyta</taxon>
        <taxon>Spermatophyta</taxon>
        <taxon>Magnoliopsida</taxon>
        <taxon>eudicotyledons</taxon>
        <taxon>Gunneridae</taxon>
        <taxon>Pentapetalae</taxon>
        <taxon>asterids</taxon>
        <taxon>campanulids</taxon>
        <taxon>Escalloniales</taxon>
        <taxon>Escalloniaceae</taxon>
        <taxon>Escallonia</taxon>
    </lineage>
</organism>
<dbReference type="PANTHER" id="PTHR11141:SF22">
    <property type="entry name" value="PROTEIN TRANSPORT PROTEIN SEC23 G"/>
    <property type="match status" value="1"/>
</dbReference>
<reference evidence="20" key="1">
    <citation type="submission" date="2022-12" db="EMBL/GenBank/DDBJ databases">
        <title>Draft genome assemblies for two species of Escallonia (Escalloniales).</title>
        <authorList>
            <person name="Chanderbali A."/>
            <person name="Dervinis C."/>
            <person name="Anghel I."/>
            <person name="Soltis D."/>
            <person name="Soltis P."/>
            <person name="Zapata F."/>
        </authorList>
    </citation>
    <scope>NUCLEOTIDE SEQUENCE</scope>
    <source>
        <strain evidence="20">UCBG64.0493</strain>
        <tissue evidence="20">Leaf</tissue>
    </source>
</reference>
<evidence type="ECO:0000259" key="19">
    <source>
        <dbReference type="Pfam" id="PF08033"/>
    </source>
</evidence>
<dbReference type="EMBL" id="JAVXUP010001511">
    <property type="protein sequence ID" value="KAK3010774.1"/>
    <property type="molecule type" value="Genomic_DNA"/>
</dbReference>
<dbReference type="GO" id="GO:0030127">
    <property type="term" value="C:COPII vesicle coat"/>
    <property type="evidence" value="ECO:0007669"/>
    <property type="project" value="InterPro"/>
</dbReference>
<evidence type="ECO:0000259" key="15">
    <source>
        <dbReference type="Pfam" id="PF00626"/>
    </source>
</evidence>
<evidence type="ECO:0000256" key="2">
    <source>
        <dbReference type="ARBA" id="ARBA00009210"/>
    </source>
</evidence>
<dbReference type="InterPro" id="IPR036174">
    <property type="entry name" value="Znf_Sec23_Sec24_sf"/>
</dbReference>
<evidence type="ECO:0000256" key="4">
    <source>
        <dbReference type="ARBA" id="ARBA00022448"/>
    </source>
</evidence>
<dbReference type="InterPro" id="IPR006900">
    <property type="entry name" value="Sec23/24_helical_dom"/>
</dbReference>
<dbReference type="SUPFAM" id="SSF82754">
    <property type="entry name" value="C-terminal, gelsolin-like domain of Sec23/24"/>
    <property type="match status" value="1"/>
</dbReference>
<dbReference type="InterPro" id="IPR012990">
    <property type="entry name" value="Beta-sandwich_Sec23_24"/>
</dbReference>
<dbReference type="InterPro" id="IPR006895">
    <property type="entry name" value="Znf_Sec23_Sec24"/>
</dbReference>
<dbReference type="InterPro" id="IPR036180">
    <property type="entry name" value="Gelsolin-like_dom_sf"/>
</dbReference>
<sequence>MDFVELEAIEGLRWTWNSWPVSKSEASSLTVPLSIMCTPLAQFNELPILAYDPLICTHCNAILNPYSRVDYQSRIWVCPFCHQRNPFPRTYTAIGENNIPAELFPTYSTVEYQSSHKGASNLGHNWGNGFVSSGSLASSIRSSTSSCSLASLGGGGGGGMGGGMGPAFVFVVDGCLEGEEELRGLKNELLHVVARLPESALVGLVVFDSMVRVYDLGFTECFRVVVFHGERELSSDKAQQLFGIHQTRQLGKTQPIQKQSFLLPISECEFNLTSAIEDIFPSSLAISGHRPQRCTGAAISVSIGLLEACLVTTGSHIMVFTSGPATIGPGMIVNTDRGDAIRTHRDLENGNAAYYRKSCGFYKQLSDRLCNSSIVLDLFACSLDQVGAAELRTPVESSGGFMMLGDSFESDQFRKCLQHIFDRDEDGNLKMCFEATIEIVTTKDVKICGALGPCVSLRKKNSSVSEKEIGEGGTNVWKLGAITSKTCVAFFFQVGDEQKAQPGSAFFMQFITRYRHGNMGLRQRVTTAARRWVANQSPEIAAGFDQEAAASVMARLAIRETERSYAREVIRWLDKMLIRLCSKFGDYVPEDPSSFRLSSNFSLYPQFMYYLRRSQFIDVFNSSPDETAFFRLMLNREGVVGSVVMILPTLFQYSFDGPPIPVLLDVCSISPDVIFLFDSYFYVVIHYGSKIAQWRKLGYERDPNHESLRRLLEAPELDVEQLVAERVPAPKIIRCDQHSSQARFLLAKLNPSVTQKSTYADGSEIIFTDDFQVYGVLYRASQFGLVIPKDMSRRLGNNVPFSDYKVAEATFSGTDTVGSLEELIVVNLTFWIL</sequence>
<dbReference type="Gene3D" id="3.40.20.10">
    <property type="entry name" value="Severin"/>
    <property type="match status" value="1"/>
</dbReference>
<keyword evidence="12 14" id="KW-0968">Cytoplasmic vesicle</keyword>
<feature type="domain" description="Sec23/Sec24 beta-sandwich" evidence="19">
    <location>
        <begin position="433"/>
        <end position="533"/>
    </location>
</feature>
<keyword evidence="7 14" id="KW-0862">Zinc</keyword>
<dbReference type="GO" id="GO:0005789">
    <property type="term" value="C:endoplasmic reticulum membrane"/>
    <property type="evidence" value="ECO:0007669"/>
    <property type="project" value="UniProtKB-SubCell"/>
</dbReference>
<evidence type="ECO:0000259" key="16">
    <source>
        <dbReference type="Pfam" id="PF04810"/>
    </source>
</evidence>
<feature type="domain" description="Zinc finger Sec23/Sec24-type" evidence="16">
    <location>
        <begin position="53"/>
        <end position="91"/>
    </location>
</feature>
<dbReference type="Pfam" id="PF08033">
    <property type="entry name" value="Sec23_BS"/>
    <property type="match status" value="1"/>
</dbReference>
<keyword evidence="8 14" id="KW-0931">ER-Golgi transport</keyword>
<keyword evidence="9 14" id="KW-0653">Protein transport</keyword>
<keyword evidence="14" id="KW-0963">Cytoplasm</keyword>
<dbReference type="GO" id="GO:0090110">
    <property type="term" value="P:COPII-coated vesicle cargo loading"/>
    <property type="evidence" value="ECO:0007669"/>
    <property type="project" value="TreeGrafter"/>
</dbReference>